<evidence type="ECO:0000313" key="6">
    <source>
        <dbReference type="EMBL" id="KAA6120851.1"/>
    </source>
</evidence>
<proteinExistence type="predicted"/>
<dbReference type="Pfam" id="PF00440">
    <property type="entry name" value="TetR_N"/>
    <property type="match status" value="1"/>
</dbReference>
<evidence type="ECO:0000259" key="5">
    <source>
        <dbReference type="PROSITE" id="PS50977"/>
    </source>
</evidence>
<comment type="caution">
    <text evidence="6">The sequence shown here is derived from an EMBL/GenBank/DDBJ whole genome shotgun (WGS) entry which is preliminary data.</text>
</comment>
<evidence type="ECO:0000313" key="7">
    <source>
        <dbReference type="Proteomes" id="UP000324324"/>
    </source>
</evidence>
<keyword evidence="1" id="KW-0805">Transcription regulation</keyword>
<keyword evidence="3" id="KW-0804">Transcription</keyword>
<evidence type="ECO:0000256" key="2">
    <source>
        <dbReference type="ARBA" id="ARBA00023125"/>
    </source>
</evidence>
<name>A0A5M8AF27_9BURK</name>
<dbReference type="GO" id="GO:0003677">
    <property type="term" value="F:DNA binding"/>
    <property type="evidence" value="ECO:0007669"/>
    <property type="project" value="UniProtKB-UniRule"/>
</dbReference>
<dbReference type="InterPro" id="IPR036271">
    <property type="entry name" value="Tet_transcr_reg_TetR-rel_C_sf"/>
</dbReference>
<dbReference type="Gene3D" id="1.10.357.10">
    <property type="entry name" value="Tetracycline Repressor, domain 2"/>
    <property type="match status" value="1"/>
</dbReference>
<dbReference type="RefSeq" id="WP_150083845.1">
    <property type="nucleotide sequence ID" value="NZ_VWRN01000045.1"/>
</dbReference>
<gene>
    <name evidence="6" type="ORF">F1599_16960</name>
</gene>
<feature type="DNA-binding region" description="H-T-H motif" evidence="4">
    <location>
        <begin position="29"/>
        <end position="48"/>
    </location>
</feature>
<evidence type="ECO:0000256" key="1">
    <source>
        <dbReference type="ARBA" id="ARBA00023015"/>
    </source>
</evidence>
<evidence type="ECO:0000256" key="3">
    <source>
        <dbReference type="ARBA" id="ARBA00023163"/>
    </source>
</evidence>
<reference evidence="6 7" key="1">
    <citation type="submission" date="2019-09" db="EMBL/GenBank/DDBJ databases">
        <title>Isolation of a novel species in the genus Cupriavidus from patients with sepsis using whole genome sequencing.</title>
        <authorList>
            <person name="Kweon O.J."/>
            <person name="Lee M.-K."/>
        </authorList>
    </citation>
    <scope>NUCLEOTIDE SEQUENCE [LARGE SCALE GENOMIC DNA]</scope>
    <source>
        <strain evidence="6 7">MKL-01</strain>
    </source>
</reference>
<dbReference type="PANTHER" id="PTHR47506">
    <property type="entry name" value="TRANSCRIPTIONAL REGULATORY PROTEIN"/>
    <property type="match status" value="1"/>
</dbReference>
<sequence>MAGVRQFDESLALDKALALFWQKGYAATSMQELAEATGVQRGSLYNAYGDKETLFLRVFDVYRERFVSQMREALDKPRLRDALRSFFGCVIVSMTTSMGSGMPTRGCLSTKTAVGTEDLDGPLRTALKALLDDIEQVLFERLSREGEPSQLALPPRQAARLIVTFTRGLVVVERVYQDEKRLRAAADNLVAVLLRAA</sequence>
<dbReference type="Proteomes" id="UP000324324">
    <property type="component" value="Unassembled WGS sequence"/>
</dbReference>
<dbReference type="InterPro" id="IPR054156">
    <property type="entry name" value="YxaF_TetR_C"/>
</dbReference>
<accession>A0A5M8AF27</accession>
<dbReference type="AlphaFoldDB" id="A0A5M8AF27"/>
<dbReference type="Gene3D" id="1.10.10.60">
    <property type="entry name" value="Homeodomain-like"/>
    <property type="match status" value="1"/>
</dbReference>
<dbReference type="PROSITE" id="PS50977">
    <property type="entry name" value="HTH_TETR_2"/>
    <property type="match status" value="1"/>
</dbReference>
<dbReference type="SUPFAM" id="SSF46689">
    <property type="entry name" value="Homeodomain-like"/>
    <property type="match status" value="1"/>
</dbReference>
<evidence type="ECO:0000256" key="4">
    <source>
        <dbReference type="PROSITE-ProRule" id="PRU00335"/>
    </source>
</evidence>
<organism evidence="6 7">
    <name type="scientific">Cupriavidus cauae</name>
    <dbReference type="NCBI Taxonomy" id="2608999"/>
    <lineage>
        <taxon>Bacteria</taxon>
        <taxon>Pseudomonadati</taxon>
        <taxon>Pseudomonadota</taxon>
        <taxon>Betaproteobacteria</taxon>
        <taxon>Burkholderiales</taxon>
        <taxon>Burkholderiaceae</taxon>
        <taxon>Cupriavidus</taxon>
    </lineage>
</organism>
<dbReference type="Pfam" id="PF21993">
    <property type="entry name" value="TetR_C_13_2"/>
    <property type="match status" value="1"/>
</dbReference>
<dbReference type="InterPro" id="IPR001647">
    <property type="entry name" value="HTH_TetR"/>
</dbReference>
<dbReference type="PRINTS" id="PR00455">
    <property type="entry name" value="HTHTETR"/>
</dbReference>
<dbReference type="EMBL" id="VWRN01000045">
    <property type="protein sequence ID" value="KAA6120851.1"/>
    <property type="molecule type" value="Genomic_DNA"/>
</dbReference>
<dbReference type="InterPro" id="IPR009057">
    <property type="entry name" value="Homeodomain-like_sf"/>
</dbReference>
<protein>
    <submittedName>
        <fullName evidence="6">Helix-turn-helix transcriptional regulator</fullName>
    </submittedName>
</protein>
<feature type="domain" description="HTH tetR-type" evidence="5">
    <location>
        <begin position="6"/>
        <end position="66"/>
    </location>
</feature>
<keyword evidence="2 4" id="KW-0238">DNA-binding</keyword>
<dbReference type="SUPFAM" id="SSF48498">
    <property type="entry name" value="Tetracyclin repressor-like, C-terminal domain"/>
    <property type="match status" value="1"/>
</dbReference>
<keyword evidence="7" id="KW-1185">Reference proteome</keyword>
<dbReference type="PANTHER" id="PTHR47506:SF1">
    <property type="entry name" value="HTH-TYPE TRANSCRIPTIONAL REGULATOR YJDC"/>
    <property type="match status" value="1"/>
</dbReference>